<evidence type="ECO:0000313" key="2">
    <source>
        <dbReference type="Proteomes" id="UP000538147"/>
    </source>
</evidence>
<reference evidence="1 2" key="1">
    <citation type="submission" date="2020-08" db="EMBL/GenBank/DDBJ databases">
        <title>Genomic Encyclopedia of Type Strains, Phase IV (KMG-IV): sequencing the most valuable type-strain genomes for metagenomic binning, comparative biology and taxonomic classification.</title>
        <authorList>
            <person name="Goeker M."/>
        </authorList>
    </citation>
    <scope>NUCLEOTIDE SEQUENCE [LARGE SCALE GENOMIC DNA]</scope>
    <source>
        <strain evidence="1 2">DSM 102189</strain>
    </source>
</reference>
<keyword evidence="2" id="KW-1185">Reference proteome</keyword>
<name>A0A841LKC6_9SPHN</name>
<gene>
    <name evidence="1" type="ORF">FHS79_003630</name>
</gene>
<dbReference type="AlphaFoldDB" id="A0A841LKC6"/>
<accession>A0A841LKC6</accession>
<organism evidence="1 2">
    <name type="scientific">Polymorphobacter multimanifer</name>
    <dbReference type="NCBI Taxonomy" id="1070431"/>
    <lineage>
        <taxon>Bacteria</taxon>
        <taxon>Pseudomonadati</taxon>
        <taxon>Pseudomonadota</taxon>
        <taxon>Alphaproteobacteria</taxon>
        <taxon>Sphingomonadales</taxon>
        <taxon>Sphingosinicellaceae</taxon>
        <taxon>Polymorphobacter</taxon>
    </lineage>
</organism>
<sequence>MGLGCNSTAAEVTNAQLAASVKTHFGEDLSDLLKE</sequence>
<proteinExistence type="predicted"/>
<dbReference type="Proteomes" id="UP000538147">
    <property type="component" value="Unassembled WGS sequence"/>
</dbReference>
<protein>
    <submittedName>
        <fullName evidence="1">Uncharacterized protein</fullName>
    </submittedName>
</protein>
<evidence type="ECO:0000313" key="1">
    <source>
        <dbReference type="EMBL" id="MBB6229428.1"/>
    </source>
</evidence>
<comment type="caution">
    <text evidence="1">The sequence shown here is derived from an EMBL/GenBank/DDBJ whole genome shotgun (WGS) entry which is preliminary data.</text>
</comment>
<dbReference type="EMBL" id="JACIIV010000049">
    <property type="protein sequence ID" value="MBB6229428.1"/>
    <property type="molecule type" value="Genomic_DNA"/>
</dbReference>